<organism evidence="10 11">
    <name type="scientific">Polyplax serrata</name>
    <name type="common">Common mouse louse</name>
    <dbReference type="NCBI Taxonomy" id="468196"/>
    <lineage>
        <taxon>Eukaryota</taxon>
        <taxon>Metazoa</taxon>
        <taxon>Ecdysozoa</taxon>
        <taxon>Arthropoda</taxon>
        <taxon>Hexapoda</taxon>
        <taxon>Insecta</taxon>
        <taxon>Pterygota</taxon>
        <taxon>Neoptera</taxon>
        <taxon>Paraneoptera</taxon>
        <taxon>Psocodea</taxon>
        <taxon>Troctomorpha</taxon>
        <taxon>Phthiraptera</taxon>
        <taxon>Anoplura</taxon>
        <taxon>Polyplacidae</taxon>
        <taxon>Polyplax</taxon>
    </lineage>
</organism>
<dbReference type="PROSITE" id="PS00527">
    <property type="entry name" value="RIBOSOMAL_S14"/>
    <property type="match status" value="1"/>
</dbReference>
<comment type="subcellular location">
    <subcellularLocation>
        <location evidence="2">Cytoplasm</location>
        <location evidence="2">Cytosol</location>
    </subcellularLocation>
    <subcellularLocation>
        <location evidence="1">Rough endoplasmic reticulum</location>
    </subcellularLocation>
</comment>
<evidence type="ECO:0000256" key="7">
    <source>
        <dbReference type="ARBA" id="ARBA00035167"/>
    </source>
</evidence>
<comment type="caution">
    <text evidence="10">The sequence shown here is derived from an EMBL/GenBank/DDBJ whole genome shotgun (WGS) entry which is preliminary data.</text>
</comment>
<dbReference type="GO" id="GO:0003735">
    <property type="term" value="F:structural constituent of ribosome"/>
    <property type="evidence" value="ECO:0007669"/>
    <property type="project" value="InterPro"/>
</dbReference>
<comment type="subunit">
    <text evidence="4">Component of the 40S small ribosomal subunit.</text>
</comment>
<dbReference type="InterPro" id="IPR001209">
    <property type="entry name" value="Ribosomal_uS14"/>
</dbReference>
<evidence type="ECO:0000256" key="9">
    <source>
        <dbReference type="ARBA" id="ARBA00083755"/>
    </source>
</evidence>
<keyword evidence="5" id="KW-0689">Ribosomal protein</keyword>
<proteinExistence type="inferred from homology"/>
<dbReference type="FunFam" id="1.10.287.1480:FF:000001">
    <property type="entry name" value="30S ribosomal protein S14"/>
    <property type="match status" value="1"/>
</dbReference>
<dbReference type="SUPFAM" id="SSF57716">
    <property type="entry name" value="Glucocorticoid receptor-like (DNA-binding domain)"/>
    <property type="match status" value="1"/>
</dbReference>
<dbReference type="AlphaFoldDB" id="A0AAN8XNR0"/>
<evidence type="ECO:0000313" key="10">
    <source>
        <dbReference type="EMBL" id="KAK6644603.1"/>
    </source>
</evidence>
<reference evidence="10 11" key="1">
    <citation type="submission" date="2023-10" db="EMBL/GenBank/DDBJ databases">
        <title>Genomes of two closely related lineages of the louse Polyplax serrata with different host specificities.</title>
        <authorList>
            <person name="Martinu J."/>
            <person name="Tarabai H."/>
            <person name="Stefka J."/>
            <person name="Hypsa V."/>
        </authorList>
    </citation>
    <scope>NUCLEOTIDE SEQUENCE [LARGE SCALE GENOMIC DNA]</scope>
    <source>
        <strain evidence="10">HR10_N</strain>
    </source>
</reference>
<dbReference type="Gene3D" id="1.10.287.1480">
    <property type="match status" value="1"/>
</dbReference>
<dbReference type="GO" id="GO:0005763">
    <property type="term" value="C:mitochondrial small ribosomal subunit"/>
    <property type="evidence" value="ECO:0007669"/>
    <property type="project" value="TreeGrafter"/>
</dbReference>
<evidence type="ECO:0000256" key="2">
    <source>
        <dbReference type="ARBA" id="ARBA00004514"/>
    </source>
</evidence>
<dbReference type="Proteomes" id="UP001372834">
    <property type="component" value="Unassembled WGS sequence"/>
</dbReference>
<dbReference type="GO" id="GO:0005791">
    <property type="term" value="C:rough endoplasmic reticulum"/>
    <property type="evidence" value="ECO:0007669"/>
    <property type="project" value="UniProtKB-SubCell"/>
</dbReference>
<dbReference type="InterPro" id="IPR018271">
    <property type="entry name" value="Ribosomal_uS14_CS"/>
</dbReference>
<dbReference type="EMBL" id="JAWJWE010000001">
    <property type="protein sequence ID" value="KAK6644603.1"/>
    <property type="molecule type" value="Genomic_DNA"/>
</dbReference>
<name>A0AAN8XNR0_POLSC</name>
<dbReference type="GO" id="GO:0006412">
    <property type="term" value="P:translation"/>
    <property type="evidence" value="ECO:0007669"/>
    <property type="project" value="InterPro"/>
</dbReference>
<keyword evidence="6" id="KW-0687">Ribonucleoprotein</keyword>
<evidence type="ECO:0000256" key="8">
    <source>
        <dbReference type="ARBA" id="ARBA00035455"/>
    </source>
</evidence>
<evidence type="ECO:0000256" key="3">
    <source>
        <dbReference type="ARBA" id="ARBA00009083"/>
    </source>
</evidence>
<evidence type="ECO:0000256" key="1">
    <source>
        <dbReference type="ARBA" id="ARBA00004427"/>
    </source>
</evidence>
<evidence type="ECO:0000256" key="5">
    <source>
        <dbReference type="ARBA" id="ARBA00022980"/>
    </source>
</evidence>
<evidence type="ECO:0000256" key="4">
    <source>
        <dbReference type="ARBA" id="ARBA00011542"/>
    </source>
</evidence>
<dbReference type="PANTHER" id="PTHR19836">
    <property type="entry name" value="30S RIBOSOMAL PROTEIN S14"/>
    <property type="match status" value="1"/>
</dbReference>
<protein>
    <recommendedName>
        <fullName evidence="7">Small ribosomal subunit protein uS14</fullName>
    </recommendedName>
    <alternativeName>
        <fullName evidence="9">28S ribosomal protein S14, mitochondrial</fullName>
    </alternativeName>
    <alternativeName>
        <fullName evidence="8">40S ribosomal protein S29</fullName>
    </alternativeName>
</protein>
<evidence type="ECO:0000256" key="6">
    <source>
        <dbReference type="ARBA" id="ARBA00023274"/>
    </source>
</evidence>
<gene>
    <name evidence="10" type="ORF">RUM43_000870</name>
</gene>
<dbReference type="Pfam" id="PF00253">
    <property type="entry name" value="Ribosomal_S14"/>
    <property type="match status" value="1"/>
</dbReference>
<evidence type="ECO:0000313" key="11">
    <source>
        <dbReference type="Proteomes" id="UP001372834"/>
    </source>
</evidence>
<dbReference type="GO" id="GO:0005829">
    <property type="term" value="C:cytosol"/>
    <property type="evidence" value="ECO:0007669"/>
    <property type="project" value="UniProtKB-SubCell"/>
</dbReference>
<accession>A0AAN8XNR0</accession>
<comment type="similarity">
    <text evidence="3">Belongs to the universal ribosomal protein uS14 family.</text>
</comment>
<sequence length="128" mass="14964">MASFVKNVTTFLYQTPGRCVQINQVRHKFADSRMVKDYRKRLEVKKYGKERLRINALRKNKILPPELQALADEEIASLPRQSSMVQLVNRCALTSRARGSIGFFRVSRIMFRHFADYNKLAGVQRAMW</sequence>
<dbReference type="PANTHER" id="PTHR19836:SF19">
    <property type="entry name" value="SMALL RIBOSOMAL SUBUNIT PROTEIN US14M"/>
    <property type="match status" value="1"/>
</dbReference>